<dbReference type="EMBL" id="JACEIK010002284">
    <property type="protein sequence ID" value="MCD9560219.1"/>
    <property type="molecule type" value="Genomic_DNA"/>
</dbReference>
<dbReference type="InterPro" id="IPR001810">
    <property type="entry name" value="F-box_dom"/>
</dbReference>
<keyword evidence="4" id="KW-1185">Reference proteome</keyword>
<dbReference type="SUPFAM" id="SSF81383">
    <property type="entry name" value="F-box domain"/>
    <property type="match status" value="1"/>
</dbReference>
<accession>A0ABS8UN34</accession>
<feature type="region of interest" description="Disordered" evidence="1">
    <location>
        <begin position="192"/>
        <end position="216"/>
    </location>
</feature>
<dbReference type="PANTHER" id="PTHR32278">
    <property type="entry name" value="F-BOX DOMAIN-CONTAINING PROTEIN"/>
    <property type="match status" value="1"/>
</dbReference>
<dbReference type="PROSITE" id="PS50181">
    <property type="entry name" value="FBOX"/>
    <property type="match status" value="1"/>
</dbReference>
<evidence type="ECO:0000259" key="2">
    <source>
        <dbReference type="PROSITE" id="PS50181"/>
    </source>
</evidence>
<dbReference type="Proteomes" id="UP000823775">
    <property type="component" value="Unassembled WGS sequence"/>
</dbReference>
<dbReference type="SMART" id="SM00256">
    <property type="entry name" value="FBOX"/>
    <property type="match status" value="1"/>
</dbReference>
<dbReference type="InterPro" id="IPR036047">
    <property type="entry name" value="F-box-like_dom_sf"/>
</dbReference>
<dbReference type="Pfam" id="PF00646">
    <property type="entry name" value="F-box"/>
    <property type="match status" value="1"/>
</dbReference>
<comment type="caution">
    <text evidence="3">The sequence shown here is derived from an EMBL/GenBank/DDBJ whole genome shotgun (WGS) entry which is preliminary data.</text>
</comment>
<sequence>MSGAEQFNRFPEDCISSILSLTSPKDTISFSLVSSFLRSVAASDLVWQTFLPSDYKQIIDKSVIPLNYSSNKELFVRLCNSILIDGGNKSFALEKSSGKKSYIISAEELSILYGEEPDHWTWKFLPESRFSKVAELKVICKLEVKAKLRTSILSPNTKYGIYFIMKISDRAFGLRSIPVEISVEIGNQKEVHTASLNHRNSEKEQPKGKQRDQRLPCKREDGWMEIELGEFFNGGDDDDEDVTVSLMEVKGFHVKGGLVIEGIEVRPKH</sequence>
<protein>
    <recommendedName>
        <fullName evidence="2">F-box domain-containing protein</fullName>
    </recommendedName>
</protein>
<dbReference type="Gene3D" id="1.20.1280.50">
    <property type="match status" value="1"/>
</dbReference>
<dbReference type="CDD" id="cd22162">
    <property type="entry name" value="F-box_AtSKIP3-like"/>
    <property type="match status" value="1"/>
</dbReference>
<dbReference type="Pfam" id="PF14299">
    <property type="entry name" value="PP2"/>
    <property type="match status" value="1"/>
</dbReference>
<organism evidence="3 4">
    <name type="scientific">Datura stramonium</name>
    <name type="common">Jimsonweed</name>
    <name type="synonym">Common thornapple</name>
    <dbReference type="NCBI Taxonomy" id="4076"/>
    <lineage>
        <taxon>Eukaryota</taxon>
        <taxon>Viridiplantae</taxon>
        <taxon>Streptophyta</taxon>
        <taxon>Embryophyta</taxon>
        <taxon>Tracheophyta</taxon>
        <taxon>Spermatophyta</taxon>
        <taxon>Magnoliopsida</taxon>
        <taxon>eudicotyledons</taxon>
        <taxon>Gunneridae</taxon>
        <taxon>Pentapetalae</taxon>
        <taxon>asterids</taxon>
        <taxon>lamiids</taxon>
        <taxon>Solanales</taxon>
        <taxon>Solanaceae</taxon>
        <taxon>Solanoideae</taxon>
        <taxon>Datureae</taxon>
        <taxon>Datura</taxon>
    </lineage>
</organism>
<name>A0ABS8UN34_DATST</name>
<evidence type="ECO:0000313" key="4">
    <source>
        <dbReference type="Proteomes" id="UP000823775"/>
    </source>
</evidence>
<dbReference type="InterPro" id="IPR025886">
    <property type="entry name" value="PP2-like"/>
</dbReference>
<evidence type="ECO:0000313" key="3">
    <source>
        <dbReference type="EMBL" id="MCD9560219.1"/>
    </source>
</evidence>
<gene>
    <name evidence="3" type="ORF">HAX54_018718</name>
</gene>
<evidence type="ECO:0000256" key="1">
    <source>
        <dbReference type="SAM" id="MobiDB-lite"/>
    </source>
</evidence>
<proteinExistence type="predicted"/>
<dbReference type="PANTHER" id="PTHR32278:SF15">
    <property type="entry name" value="F-BOX PROTEIN PP2-B13-RELATED"/>
    <property type="match status" value="1"/>
</dbReference>
<feature type="compositionally biased region" description="Basic and acidic residues" evidence="1">
    <location>
        <begin position="199"/>
        <end position="216"/>
    </location>
</feature>
<reference evidence="3 4" key="1">
    <citation type="journal article" date="2021" name="BMC Genomics">
        <title>Datura genome reveals duplications of psychoactive alkaloid biosynthetic genes and high mutation rate following tissue culture.</title>
        <authorList>
            <person name="Rajewski A."/>
            <person name="Carter-House D."/>
            <person name="Stajich J."/>
            <person name="Litt A."/>
        </authorList>
    </citation>
    <scope>NUCLEOTIDE SEQUENCE [LARGE SCALE GENOMIC DNA]</scope>
    <source>
        <strain evidence="3">AR-01</strain>
    </source>
</reference>
<feature type="domain" description="F-box" evidence="2">
    <location>
        <begin position="4"/>
        <end position="50"/>
    </location>
</feature>